<dbReference type="PROSITE" id="PS50158">
    <property type="entry name" value="ZF_CCHC"/>
    <property type="match status" value="1"/>
</dbReference>
<evidence type="ECO:0000259" key="2">
    <source>
        <dbReference type="PROSITE" id="PS50158"/>
    </source>
</evidence>
<evidence type="ECO:0000313" key="3">
    <source>
        <dbReference type="EMBL" id="KAE9522128.1"/>
    </source>
</evidence>
<keyword evidence="1" id="KW-0862">Zinc</keyword>
<keyword evidence="1" id="KW-0863">Zinc-finger</keyword>
<evidence type="ECO:0000313" key="4">
    <source>
        <dbReference type="Proteomes" id="UP000475862"/>
    </source>
</evidence>
<sequence>MEEEKTTKYFSSVHGYKKFQNNKNKFDKKSIKDKSSIKCHRCERLGHYANECRISEHKLPNVRNPNSGQNHEHITCFSDKFVKNENKFLIDSGSEINVIKISTLKGHIIVNERDKKNIKGIHASPVGTIESIVIPIYINEQSFVVKFDIVEDDFPIPEADWDKEVVIIPEKINNNTIIIPPRSNCVLQIKVGEKIDHKLITVKKHEINENVIIANSISTIRGDKIISNIINISEQPFIIEQLTTSNLKWEPYNDNVLIANEENQS</sequence>
<dbReference type="InterPro" id="IPR036875">
    <property type="entry name" value="Znf_CCHC_sf"/>
</dbReference>
<dbReference type="GO" id="GO:0008270">
    <property type="term" value="F:zinc ion binding"/>
    <property type="evidence" value="ECO:0007669"/>
    <property type="project" value="UniProtKB-KW"/>
</dbReference>
<evidence type="ECO:0000256" key="1">
    <source>
        <dbReference type="PROSITE-ProRule" id="PRU00047"/>
    </source>
</evidence>
<dbReference type="GO" id="GO:0003676">
    <property type="term" value="F:nucleic acid binding"/>
    <property type="evidence" value="ECO:0007669"/>
    <property type="project" value="InterPro"/>
</dbReference>
<dbReference type="Proteomes" id="UP000475862">
    <property type="component" value="Unassembled WGS sequence"/>
</dbReference>
<gene>
    <name evidence="3" type="ORF">AGLY_017472</name>
</gene>
<dbReference type="EMBL" id="VYZN01001599">
    <property type="protein sequence ID" value="KAE9522128.1"/>
    <property type="molecule type" value="Genomic_DNA"/>
</dbReference>
<accession>A0A6G0SVE7</accession>
<proteinExistence type="predicted"/>
<keyword evidence="4" id="KW-1185">Reference proteome</keyword>
<organism evidence="3 4">
    <name type="scientific">Aphis glycines</name>
    <name type="common">Soybean aphid</name>
    <dbReference type="NCBI Taxonomy" id="307491"/>
    <lineage>
        <taxon>Eukaryota</taxon>
        <taxon>Metazoa</taxon>
        <taxon>Ecdysozoa</taxon>
        <taxon>Arthropoda</taxon>
        <taxon>Hexapoda</taxon>
        <taxon>Insecta</taxon>
        <taxon>Pterygota</taxon>
        <taxon>Neoptera</taxon>
        <taxon>Paraneoptera</taxon>
        <taxon>Hemiptera</taxon>
        <taxon>Sternorrhyncha</taxon>
        <taxon>Aphidomorpha</taxon>
        <taxon>Aphidoidea</taxon>
        <taxon>Aphididae</taxon>
        <taxon>Aphidini</taxon>
        <taxon>Aphis</taxon>
        <taxon>Aphis</taxon>
    </lineage>
</organism>
<dbReference type="Gene3D" id="2.40.70.10">
    <property type="entry name" value="Acid Proteases"/>
    <property type="match status" value="1"/>
</dbReference>
<feature type="non-terminal residue" evidence="3">
    <location>
        <position position="265"/>
    </location>
</feature>
<keyword evidence="1" id="KW-0479">Metal-binding</keyword>
<dbReference type="OrthoDB" id="10060349at2759"/>
<feature type="domain" description="CCHC-type" evidence="2">
    <location>
        <begin position="38"/>
        <end position="53"/>
    </location>
</feature>
<protein>
    <recommendedName>
        <fullName evidence="2">CCHC-type domain-containing protein</fullName>
    </recommendedName>
</protein>
<dbReference type="CDD" id="cd00303">
    <property type="entry name" value="retropepsin_like"/>
    <property type="match status" value="1"/>
</dbReference>
<dbReference type="InterPro" id="IPR001878">
    <property type="entry name" value="Znf_CCHC"/>
</dbReference>
<comment type="caution">
    <text evidence="3">The sequence shown here is derived from an EMBL/GenBank/DDBJ whole genome shotgun (WGS) entry which is preliminary data.</text>
</comment>
<name>A0A6G0SVE7_APHGL</name>
<dbReference type="InterPro" id="IPR021109">
    <property type="entry name" value="Peptidase_aspartic_dom_sf"/>
</dbReference>
<reference evidence="3 4" key="1">
    <citation type="submission" date="2019-08" db="EMBL/GenBank/DDBJ databases">
        <title>The genome of the soybean aphid Biotype 1, its phylome, world population structure and adaptation to the North American continent.</title>
        <authorList>
            <person name="Giordano R."/>
            <person name="Donthu R.K."/>
            <person name="Hernandez A.G."/>
            <person name="Wright C.L."/>
            <person name="Zimin A.V."/>
        </authorList>
    </citation>
    <scope>NUCLEOTIDE SEQUENCE [LARGE SCALE GENOMIC DNA]</scope>
    <source>
        <tissue evidence="3">Whole aphids</tissue>
    </source>
</reference>
<dbReference type="AlphaFoldDB" id="A0A6G0SVE7"/>
<dbReference type="SUPFAM" id="SSF57756">
    <property type="entry name" value="Retrovirus zinc finger-like domains"/>
    <property type="match status" value="1"/>
</dbReference>